<feature type="compositionally biased region" description="Pro residues" evidence="1">
    <location>
        <begin position="20"/>
        <end position="34"/>
    </location>
</feature>
<name>A0A7K1SMF0_9BACT</name>
<protein>
    <submittedName>
        <fullName evidence="3">Uncharacterized protein</fullName>
    </submittedName>
</protein>
<comment type="caution">
    <text evidence="3">The sequence shown here is derived from an EMBL/GenBank/DDBJ whole genome shotgun (WGS) entry which is preliminary data.</text>
</comment>
<evidence type="ECO:0000313" key="4">
    <source>
        <dbReference type="Proteomes" id="UP000436006"/>
    </source>
</evidence>
<evidence type="ECO:0000256" key="2">
    <source>
        <dbReference type="SAM" id="Phobius"/>
    </source>
</evidence>
<feature type="transmembrane region" description="Helical" evidence="2">
    <location>
        <begin position="64"/>
        <end position="86"/>
    </location>
</feature>
<reference evidence="3 4" key="1">
    <citation type="submission" date="2019-12" db="EMBL/GenBank/DDBJ databases">
        <title>Spirosoma sp. HMF4905 genome sequencing and assembly.</title>
        <authorList>
            <person name="Kang H."/>
            <person name="Cha I."/>
            <person name="Kim H."/>
            <person name="Joh K."/>
        </authorList>
    </citation>
    <scope>NUCLEOTIDE SEQUENCE [LARGE SCALE GENOMIC DNA]</scope>
    <source>
        <strain evidence="3 4">HMF4905</strain>
    </source>
</reference>
<feature type="transmembrane region" description="Helical" evidence="2">
    <location>
        <begin position="107"/>
        <end position="128"/>
    </location>
</feature>
<organism evidence="3 4">
    <name type="scientific">Spirosoma arboris</name>
    <dbReference type="NCBI Taxonomy" id="2682092"/>
    <lineage>
        <taxon>Bacteria</taxon>
        <taxon>Pseudomonadati</taxon>
        <taxon>Bacteroidota</taxon>
        <taxon>Cytophagia</taxon>
        <taxon>Cytophagales</taxon>
        <taxon>Cytophagaceae</taxon>
        <taxon>Spirosoma</taxon>
    </lineage>
</organism>
<keyword evidence="4" id="KW-1185">Reference proteome</keyword>
<proteinExistence type="predicted"/>
<keyword evidence="2" id="KW-0812">Transmembrane</keyword>
<feature type="region of interest" description="Disordered" evidence="1">
    <location>
        <begin position="1"/>
        <end position="40"/>
    </location>
</feature>
<evidence type="ECO:0000313" key="3">
    <source>
        <dbReference type="EMBL" id="MVM34980.1"/>
    </source>
</evidence>
<feature type="compositionally biased region" description="Polar residues" evidence="1">
    <location>
        <begin position="1"/>
        <end position="10"/>
    </location>
</feature>
<dbReference type="Proteomes" id="UP000436006">
    <property type="component" value="Unassembled WGS sequence"/>
</dbReference>
<dbReference type="AlphaFoldDB" id="A0A7K1SMF0"/>
<dbReference type="RefSeq" id="WP_157589792.1">
    <property type="nucleotide sequence ID" value="NZ_WPIN01000019.1"/>
</dbReference>
<dbReference type="EMBL" id="WPIN01000019">
    <property type="protein sequence ID" value="MVM34980.1"/>
    <property type="molecule type" value="Genomic_DNA"/>
</dbReference>
<sequence length="182" mass="20630">MQLNIRNQPKTEPIAEPTPLDQPAPSSDPGPTPSQPERSWLNLGELGRSARQALPVLHKRFGSLLLAFLVFYAMADYTEFTVGALHPGELVFSNTMIQLWTATYRMAYVYMAVLALLSITAPVLWAFYRPDGNQKFDLATFMLNHLSPTQQVWLFFVAFWLNCLLFILLLMVRLPESVNVGR</sequence>
<evidence type="ECO:0000256" key="1">
    <source>
        <dbReference type="SAM" id="MobiDB-lite"/>
    </source>
</evidence>
<gene>
    <name evidence="3" type="ORF">GO755_33440</name>
</gene>
<keyword evidence="2" id="KW-1133">Transmembrane helix</keyword>
<accession>A0A7K1SMF0</accession>
<keyword evidence="2" id="KW-0472">Membrane</keyword>
<feature type="transmembrane region" description="Helical" evidence="2">
    <location>
        <begin position="152"/>
        <end position="172"/>
    </location>
</feature>